<sequence length="125" mass="14413">SEGWMSRHTNEEIIVTLAPLLENNKPSAEICSFFSRHCSDNPRSRLVIDMFTPVVSRILKHNVKILYTLENQIGSSGSNEKYLKMTLHDVLGGQWIKSLDHLLCPFAMFSMFLIVIDFEKHPYIM</sequence>
<reference evidence="1 2" key="1">
    <citation type="journal article" date="2019" name="PLoS Biol.">
        <title>Sex chromosomes control vertical transmission of feminizing Wolbachia symbionts in an isopod.</title>
        <authorList>
            <person name="Becking T."/>
            <person name="Chebbi M.A."/>
            <person name="Giraud I."/>
            <person name="Moumen B."/>
            <person name="Laverre T."/>
            <person name="Caubet Y."/>
            <person name="Peccoud J."/>
            <person name="Gilbert C."/>
            <person name="Cordaux R."/>
        </authorList>
    </citation>
    <scope>NUCLEOTIDE SEQUENCE [LARGE SCALE GENOMIC DNA]</scope>
    <source>
        <strain evidence="1">ANa2</strain>
        <tissue evidence="1">Whole body excluding digestive tract and cuticle</tissue>
    </source>
</reference>
<dbReference type="OrthoDB" id="10056090at2759"/>
<gene>
    <name evidence="1" type="ORF">Anas_08619</name>
</gene>
<feature type="non-terminal residue" evidence="1">
    <location>
        <position position="1"/>
    </location>
</feature>
<name>A0A5N5SV39_9CRUS</name>
<organism evidence="1 2">
    <name type="scientific">Armadillidium nasatum</name>
    <dbReference type="NCBI Taxonomy" id="96803"/>
    <lineage>
        <taxon>Eukaryota</taxon>
        <taxon>Metazoa</taxon>
        <taxon>Ecdysozoa</taxon>
        <taxon>Arthropoda</taxon>
        <taxon>Crustacea</taxon>
        <taxon>Multicrustacea</taxon>
        <taxon>Malacostraca</taxon>
        <taxon>Eumalacostraca</taxon>
        <taxon>Peracarida</taxon>
        <taxon>Isopoda</taxon>
        <taxon>Oniscidea</taxon>
        <taxon>Crinocheta</taxon>
        <taxon>Armadillidiidae</taxon>
        <taxon>Armadillidium</taxon>
    </lineage>
</organism>
<dbReference type="EMBL" id="SEYY01019802">
    <property type="protein sequence ID" value="KAB7497877.1"/>
    <property type="molecule type" value="Genomic_DNA"/>
</dbReference>
<comment type="caution">
    <text evidence="1">The sequence shown here is derived from an EMBL/GenBank/DDBJ whole genome shotgun (WGS) entry which is preliminary data.</text>
</comment>
<protein>
    <submittedName>
        <fullName evidence="1">Uncharacterized protein</fullName>
    </submittedName>
</protein>
<dbReference type="AlphaFoldDB" id="A0A5N5SV39"/>
<accession>A0A5N5SV39</accession>
<evidence type="ECO:0000313" key="2">
    <source>
        <dbReference type="Proteomes" id="UP000326759"/>
    </source>
</evidence>
<dbReference type="Proteomes" id="UP000326759">
    <property type="component" value="Unassembled WGS sequence"/>
</dbReference>
<evidence type="ECO:0000313" key="1">
    <source>
        <dbReference type="EMBL" id="KAB7497877.1"/>
    </source>
</evidence>
<keyword evidence="2" id="KW-1185">Reference proteome</keyword>
<proteinExistence type="predicted"/>